<dbReference type="PANTHER" id="PTHR34755">
    <property type="entry name" value="SERINE/ARGININE REPETITIVE MATRIX PROTEIN 3-RELATED"/>
    <property type="match status" value="1"/>
</dbReference>
<feature type="compositionally biased region" description="Basic and acidic residues" evidence="1">
    <location>
        <begin position="51"/>
        <end position="61"/>
    </location>
</feature>
<reference evidence="3" key="1">
    <citation type="submission" date="2021-01" db="EMBL/GenBank/DDBJ databases">
        <title>A chromosome-scale assembly of European eel, Anguilla anguilla.</title>
        <authorList>
            <person name="Henkel C."/>
            <person name="Jong-Raadsen S.A."/>
            <person name="Dufour S."/>
            <person name="Weltzien F.-A."/>
            <person name="Palstra A.P."/>
            <person name="Pelster B."/>
            <person name="Spaink H.P."/>
            <person name="Van Den Thillart G.E."/>
            <person name="Jansen H."/>
            <person name="Zahm M."/>
            <person name="Klopp C."/>
            <person name="Cedric C."/>
            <person name="Louis A."/>
            <person name="Berthelot C."/>
            <person name="Parey E."/>
            <person name="Roest Crollius H."/>
            <person name="Montfort J."/>
            <person name="Robinson-Rechavi M."/>
            <person name="Bucao C."/>
            <person name="Bouchez O."/>
            <person name="Gislard M."/>
            <person name="Lluch J."/>
            <person name="Milhes M."/>
            <person name="Lampietro C."/>
            <person name="Lopez Roques C."/>
            <person name="Donnadieu C."/>
            <person name="Braasch I."/>
            <person name="Desvignes T."/>
            <person name="Postlethwait J."/>
            <person name="Bobe J."/>
            <person name="Guiguen Y."/>
            <person name="Dirks R."/>
        </authorList>
    </citation>
    <scope>NUCLEOTIDE SEQUENCE</scope>
    <source>
        <strain evidence="3">Tag_6206</strain>
        <tissue evidence="3">Liver</tissue>
    </source>
</reference>
<feature type="region of interest" description="Disordered" evidence="1">
    <location>
        <begin position="27"/>
        <end position="65"/>
    </location>
</feature>
<feature type="compositionally biased region" description="Basic residues" evidence="1">
    <location>
        <begin position="184"/>
        <end position="197"/>
    </location>
</feature>
<feature type="compositionally biased region" description="Low complexity" evidence="1">
    <location>
        <begin position="265"/>
        <end position="286"/>
    </location>
</feature>
<organism evidence="3 4">
    <name type="scientific">Anguilla anguilla</name>
    <name type="common">European freshwater eel</name>
    <name type="synonym">Muraena anguilla</name>
    <dbReference type="NCBI Taxonomy" id="7936"/>
    <lineage>
        <taxon>Eukaryota</taxon>
        <taxon>Metazoa</taxon>
        <taxon>Chordata</taxon>
        <taxon>Craniata</taxon>
        <taxon>Vertebrata</taxon>
        <taxon>Euteleostomi</taxon>
        <taxon>Actinopterygii</taxon>
        <taxon>Neopterygii</taxon>
        <taxon>Teleostei</taxon>
        <taxon>Anguilliformes</taxon>
        <taxon>Anguillidae</taxon>
        <taxon>Anguilla</taxon>
    </lineage>
</organism>
<evidence type="ECO:0000313" key="3">
    <source>
        <dbReference type="EMBL" id="KAG5844368.1"/>
    </source>
</evidence>
<feature type="compositionally biased region" description="Basic residues" evidence="1">
    <location>
        <begin position="207"/>
        <end position="250"/>
    </location>
</feature>
<dbReference type="PANTHER" id="PTHR34755:SF2">
    <property type="entry name" value="SERINE_ARGININE REPETITIVE MATRIX PROTEIN 3"/>
    <property type="match status" value="1"/>
</dbReference>
<dbReference type="GO" id="GO:0005634">
    <property type="term" value="C:nucleus"/>
    <property type="evidence" value="ECO:0007669"/>
    <property type="project" value="UniProtKB-ARBA"/>
</dbReference>
<comment type="caution">
    <text evidence="3">The sequence shown here is derived from an EMBL/GenBank/DDBJ whole genome shotgun (WGS) entry which is preliminary data.</text>
</comment>
<feature type="domain" description="CWF21" evidence="2">
    <location>
        <begin position="74"/>
        <end position="119"/>
    </location>
</feature>
<dbReference type="AlphaFoldDB" id="A0A9D3MBE6"/>
<dbReference type="InterPro" id="IPR013170">
    <property type="entry name" value="mRNA_splic_Cwf21_dom"/>
</dbReference>
<dbReference type="InterPro" id="IPR047489">
    <property type="entry name" value="SRRM3_cwf21"/>
</dbReference>
<sequence>MRHKEAEVRTDCALCVELFKERRGHVRWGEGAFPPGQRQRVPPARASGGRPKSDGEEEPKPEPVLVKKAHREILDHERKRRVELKCMELQEMMEEQGYSEEEIRQKVGTFRQMLMEKEGVITREGSQGRPVVNHCCEGQGEEHAEAEGYVAGCDCYGDCYDRDSACHTDYRTKRKSSSSPSPPPKKRKKKRSGRRRSRFDSASPSRKEKKKKSGKKHKRDRSASGARKKRRYRSGSQKNKHKEKNKQRKRSPADSPGRRSHRRGSCSSRSASLSSTGSLSKSPSRPSSKHRADGHKACPSAGSQRVPSPATPPAPPQYGRTVTATAPGTAGTAETKRRMTAGINLTGGAVRPQVQLMLA</sequence>
<feature type="compositionally biased region" description="Low complexity" evidence="1">
    <location>
        <begin position="319"/>
        <end position="333"/>
    </location>
</feature>
<keyword evidence="4" id="KW-1185">Reference proteome</keyword>
<dbReference type="GO" id="GO:0003729">
    <property type="term" value="F:mRNA binding"/>
    <property type="evidence" value="ECO:0007669"/>
    <property type="project" value="TreeGrafter"/>
</dbReference>
<evidence type="ECO:0000259" key="2">
    <source>
        <dbReference type="SMART" id="SM01115"/>
    </source>
</evidence>
<dbReference type="Gene3D" id="6.10.140.420">
    <property type="match status" value="1"/>
</dbReference>
<dbReference type="SMART" id="SM01115">
    <property type="entry name" value="cwf21"/>
    <property type="match status" value="1"/>
</dbReference>
<accession>A0A9D3MBE6</accession>
<dbReference type="Proteomes" id="UP001044222">
    <property type="component" value="Chromosome 8"/>
</dbReference>
<name>A0A9D3MBE6_ANGAN</name>
<dbReference type="CDD" id="cd21376">
    <property type="entry name" value="cwf21_SRRM3"/>
    <property type="match status" value="1"/>
</dbReference>
<evidence type="ECO:0000313" key="4">
    <source>
        <dbReference type="Proteomes" id="UP001044222"/>
    </source>
</evidence>
<gene>
    <name evidence="3" type="ORF">ANANG_G00161770</name>
</gene>
<dbReference type="Pfam" id="PF08312">
    <property type="entry name" value="cwf21"/>
    <property type="match status" value="1"/>
</dbReference>
<proteinExistence type="predicted"/>
<dbReference type="InterPro" id="IPR052109">
    <property type="entry name" value="SRRM_Domain-Containing"/>
</dbReference>
<protein>
    <recommendedName>
        <fullName evidence="2">CWF21 domain-containing protein</fullName>
    </recommendedName>
</protein>
<feature type="region of interest" description="Disordered" evidence="1">
    <location>
        <begin position="169"/>
        <end position="337"/>
    </location>
</feature>
<evidence type="ECO:0000256" key="1">
    <source>
        <dbReference type="SAM" id="MobiDB-lite"/>
    </source>
</evidence>
<dbReference type="EMBL" id="JAFIRN010000008">
    <property type="protein sequence ID" value="KAG5844368.1"/>
    <property type="molecule type" value="Genomic_DNA"/>
</dbReference>